<dbReference type="GO" id="GO:0022857">
    <property type="term" value="F:transmembrane transporter activity"/>
    <property type="evidence" value="ECO:0007669"/>
    <property type="project" value="InterPro"/>
</dbReference>
<feature type="transmembrane region" description="Helical" evidence="7">
    <location>
        <begin position="375"/>
        <end position="394"/>
    </location>
</feature>
<name>A0A3N1Y864_9GAMM</name>
<organism evidence="9 10">
    <name type="scientific">Inmirania thermothiophila</name>
    <dbReference type="NCBI Taxonomy" id="1750597"/>
    <lineage>
        <taxon>Bacteria</taxon>
        <taxon>Pseudomonadati</taxon>
        <taxon>Pseudomonadota</taxon>
        <taxon>Gammaproteobacteria</taxon>
        <taxon>Chromatiales</taxon>
        <taxon>Ectothiorhodospiraceae</taxon>
        <taxon>Inmirania</taxon>
    </lineage>
</organism>
<dbReference type="Pfam" id="PF05977">
    <property type="entry name" value="MFS_3"/>
    <property type="match status" value="1"/>
</dbReference>
<dbReference type="AlphaFoldDB" id="A0A3N1Y864"/>
<evidence type="ECO:0000256" key="3">
    <source>
        <dbReference type="ARBA" id="ARBA00022475"/>
    </source>
</evidence>
<dbReference type="Proteomes" id="UP000276634">
    <property type="component" value="Unassembled WGS sequence"/>
</dbReference>
<feature type="transmembrane region" description="Helical" evidence="7">
    <location>
        <begin position="343"/>
        <end position="363"/>
    </location>
</feature>
<feature type="transmembrane region" description="Helical" evidence="7">
    <location>
        <begin position="221"/>
        <end position="243"/>
    </location>
</feature>
<evidence type="ECO:0000256" key="7">
    <source>
        <dbReference type="SAM" id="Phobius"/>
    </source>
</evidence>
<feature type="transmembrane region" description="Helical" evidence="7">
    <location>
        <begin position="172"/>
        <end position="193"/>
    </location>
</feature>
<evidence type="ECO:0000256" key="1">
    <source>
        <dbReference type="ARBA" id="ARBA00004651"/>
    </source>
</evidence>
<evidence type="ECO:0000256" key="4">
    <source>
        <dbReference type="ARBA" id="ARBA00022692"/>
    </source>
</evidence>
<keyword evidence="3" id="KW-1003">Cell membrane</keyword>
<accession>A0A3N1Y864</accession>
<dbReference type="PROSITE" id="PS50850">
    <property type="entry name" value="MFS"/>
    <property type="match status" value="1"/>
</dbReference>
<dbReference type="InterPro" id="IPR036259">
    <property type="entry name" value="MFS_trans_sf"/>
</dbReference>
<dbReference type="OrthoDB" id="9775268at2"/>
<dbReference type="InterPro" id="IPR020846">
    <property type="entry name" value="MFS_dom"/>
</dbReference>
<dbReference type="PANTHER" id="PTHR23513">
    <property type="entry name" value="INTEGRAL MEMBRANE EFFLUX PROTEIN-RELATED"/>
    <property type="match status" value="1"/>
</dbReference>
<dbReference type="EMBL" id="RJVI01000001">
    <property type="protein sequence ID" value="ROR35009.1"/>
    <property type="molecule type" value="Genomic_DNA"/>
</dbReference>
<comment type="subcellular location">
    <subcellularLocation>
        <location evidence="1">Cell membrane</location>
        <topology evidence="1">Multi-pass membrane protein</topology>
    </subcellularLocation>
</comment>
<evidence type="ECO:0000313" key="10">
    <source>
        <dbReference type="Proteomes" id="UP000276634"/>
    </source>
</evidence>
<dbReference type="SUPFAM" id="SSF103473">
    <property type="entry name" value="MFS general substrate transporter"/>
    <property type="match status" value="1"/>
</dbReference>
<evidence type="ECO:0000313" key="9">
    <source>
        <dbReference type="EMBL" id="ROR35009.1"/>
    </source>
</evidence>
<comment type="caution">
    <text evidence="9">The sequence shown here is derived from an EMBL/GenBank/DDBJ whole genome shotgun (WGS) entry which is preliminary data.</text>
</comment>
<dbReference type="Gene3D" id="1.20.1250.20">
    <property type="entry name" value="MFS general substrate transporter like domains"/>
    <property type="match status" value="1"/>
</dbReference>
<feature type="transmembrane region" description="Helical" evidence="7">
    <location>
        <begin position="309"/>
        <end position="331"/>
    </location>
</feature>
<keyword evidence="2" id="KW-0813">Transport</keyword>
<evidence type="ECO:0000256" key="2">
    <source>
        <dbReference type="ARBA" id="ARBA00022448"/>
    </source>
</evidence>
<feature type="transmembrane region" description="Helical" evidence="7">
    <location>
        <begin position="46"/>
        <end position="67"/>
    </location>
</feature>
<evidence type="ECO:0000256" key="5">
    <source>
        <dbReference type="ARBA" id="ARBA00022989"/>
    </source>
</evidence>
<keyword evidence="6 7" id="KW-0472">Membrane</keyword>
<keyword evidence="10" id="KW-1185">Reference proteome</keyword>
<dbReference type="RefSeq" id="WP_123400658.1">
    <property type="nucleotide sequence ID" value="NZ_RJVI01000001.1"/>
</dbReference>
<feature type="transmembrane region" description="Helical" evidence="7">
    <location>
        <begin position="142"/>
        <end position="166"/>
    </location>
</feature>
<gene>
    <name evidence="9" type="ORF">EDC57_0926</name>
</gene>
<keyword evidence="4 7" id="KW-0812">Transmembrane</keyword>
<reference evidence="9 10" key="1">
    <citation type="submission" date="2018-11" db="EMBL/GenBank/DDBJ databases">
        <title>Genomic Encyclopedia of Type Strains, Phase IV (KMG-IV): sequencing the most valuable type-strain genomes for metagenomic binning, comparative biology and taxonomic classification.</title>
        <authorList>
            <person name="Goeker M."/>
        </authorList>
    </citation>
    <scope>NUCLEOTIDE SEQUENCE [LARGE SCALE GENOMIC DNA]</scope>
    <source>
        <strain evidence="9 10">DSM 100275</strain>
    </source>
</reference>
<feature type="transmembrane region" description="Helical" evidence="7">
    <location>
        <begin position="285"/>
        <end position="303"/>
    </location>
</feature>
<dbReference type="CDD" id="cd06173">
    <property type="entry name" value="MFS_MefA_like"/>
    <property type="match status" value="1"/>
</dbReference>
<feature type="domain" description="Major facilitator superfamily (MFS) profile" evidence="8">
    <location>
        <begin position="8"/>
        <end position="397"/>
    </location>
</feature>
<protein>
    <submittedName>
        <fullName evidence="9">Putative MFS family arabinose efflux permease</fullName>
    </submittedName>
</protein>
<sequence>MPGATLRALAHRDFRLFFAGQAVSLVGTWMQHVAQAWLVYRLTGSSLALGTVAFLANVPVLVLGLAGGVLADRYPRRRLLLIAHGVAAAQAALLAGLTLGGRVEVWHVAALALALGVVHALEMPTRQSFLADLVPRDDLSNAIALNSALFSAARFLGPAAAGVLVARMGEGAVFLLNALSYAAVLVALAAIRVPGGGGTGRGRPALVEGLRFAWRAGPIRAALLLVASVSLFGVPYAVLMPVFADQVLGGGPQTLGLLLGAAGGGSLLGALRMARRRGTSGFGRLVGRAALAAGVALMVLSQVRSTAVALAVLPLLGLGFTTVVAGSNTFIQLHVPDALRGRVMALFSVTFIGMTPVGHLIAGAVAEAAGVPATIALYGAACVLAAAGFGLMLARGGGAA</sequence>
<feature type="transmembrane region" description="Helical" evidence="7">
    <location>
        <begin position="105"/>
        <end position="121"/>
    </location>
</feature>
<evidence type="ECO:0000259" key="8">
    <source>
        <dbReference type="PROSITE" id="PS50850"/>
    </source>
</evidence>
<dbReference type="PANTHER" id="PTHR23513:SF11">
    <property type="entry name" value="STAPHYLOFERRIN A TRANSPORTER"/>
    <property type="match status" value="1"/>
</dbReference>
<dbReference type="GO" id="GO:0005886">
    <property type="term" value="C:plasma membrane"/>
    <property type="evidence" value="ECO:0007669"/>
    <property type="project" value="UniProtKB-SubCell"/>
</dbReference>
<proteinExistence type="predicted"/>
<evidence type="ECO:0000256" key="6">
    <source>
        <dbReference type="ARBA" id="ARBA00023136"/>
    </source>
</evidence>
<feature type="transmembrane region" description="Helical" evidence="7">
    <location>
        <begin position="79"/>
        <end position="99"/>
    </location>
</feature>
<dbReference type="InterPro" id="IPR010290">
    <property type="entry name" value="TM_effector"/>
</dbReference>
<keyword evidence="5 7" id="KW-1133">Transmembrane helix</keyword>
<feature type="transmembrane region" description="Helical" evidence="7">
    <location>
        <begin position="255"/>
        <end position="273"/>
    </location>
</feature>